<dbReference type="RefSeq" id="WP_043346069.1">
    <property type="nucleotide sequence ID" value="NZ_CP010536.1"/>
</dbReference>
<evidence type="ECO:0000256" key="1">
    <source>
        <dbReference type="ARBA" id="ARBA00008791"/>
    </source>
</evidence>
<gene>
    <name evidence="4" type="ORF">RR42_m1924</name>
</gene>
<evidence type="ECO:0000313" key="5">
    <source>
        <dbReference type="Proteomes" id="UP000031843"/>
    </source>
</evidence>
<dbReference type="PANTHER" id="PTHR46268">
    <property type="entry name" value="STRESS RESPONSE PROTEIN NHAX"/>
    <property type="match status" value="1"/>
</dbReference>
<dbReference type="SUPFAM" id="SSF52402">
    <property type="entry name" value="Adenine nucleotide alpha hydrolases-like"/>
    <property type="match status" value="1"/>
</dbReference>
<dbReference type="Proteomes" id="UP000031843">
    <property type="component" value="Chromosome main"/>
</dbReference>
<dbReference type="Gene3D" id="3.40.50.620">
    <property type="entry name" value="HUPs"/>
    <property type="match status" value="1"/>
</dbReference>
<evidence type="ECO:0000259" key="3">
    <source>
        <dbReference type="Pfam" id="PF00582"/>
    </source>
</evidence>
<comment type="subcellular location">
    <subcellularLocation>
        <location evidence="2">Cytoplasm</location>
    </subcellularLocation>
</comment>
<accession>A0A0C4YAP2</accession>
<sequence length="166" mass="17497">MYSKILVAVDGSESADRALEEALRLAAAMRSELTVVHVIDNSYLRYEVGYVDLTDLRAGLLEGGQILLDEAKAKAAAAQVTCKTLMVDEALALGDVANAIEQVAQQTGAELLVLGTHGRRGVRRLLMGSVAEALVRQCRQPVLLVHAPQTEARAGAKPASGAPVAP</sequence>
<dbReference type="PIRSF" id="PIRSF006276">
    <property type="entry name" value="UspA"/>
    <property type="match status" value="1"/>
</dbReference>
<proteinExistence type="inferred from homology"/>
<name>A0A0C4YAP2_9BURK</name>
<comment type="similarity">
    <text evidence="1 2">Belongs to the universal stress protein A family.</text>
</comment>
<dbReference type="PANTHER" id="PTHR46268:SF15">
    <property type="entry name" value="UNIVERSAL STRESS PROTEIN HP_0031"/>
    <property type="match status" value="1"/>
</dbReference>
<feature type="domain" description="UspA" evidence="3">
    <location>
        <begin position="1"/>
        <end position="146"/>
    </location>
</feature>
<keyword evidence="2" id="KW-0963">Cytoplasm</keyword>
<dbReference type="EMBL" id="CP010536">
    <property type="protein sequence ID" value="AJG19319.1"/>
    <property type="molecule type" value="Genomic_DNA"/>
</dbReference>
<dbReference type="AlphaFoldDB" id="A0A0C4YAP2"/>
<dbReference type="InterPro" id="IPR006015">
    <property type="entry name" value="Universal_stress_UspA"/>
</dbReference>
<evidence type="ECO:0000313" key="4">
    <source>
        <dbReference type="EMBL" id="AJG19319.1"/>
    </source>
</evidence>
<dbReference type="InterPro" id="IPR014729">
    <property type="entry name" value="Rossmann-like_a/b/a_fold"/>
</dbReference>
<dbReference type="KEGG" id="cbw:RR42_m1924"/>
<keyword evidence="5" id="KW-1185">Reference proteome</keyword>
<dbReference type="GO" id="GO:0005737">
    <property type="term" value="C:cytoplasm"/>
    <property type="evidence" value="ECO:0007669"/>
    <property type="project" value="UniProtKB-SubCell"/>
</dbReference>
<dbReference type="Pfam" id="PF00582">
    <property type="entry name" value="Usp"/>
    <property type="match status" value="1"/>
</dbReference>
<evidence type="ECO:0000256" key="2">
    <source>
        <dbReference type="PIRNR" id="PIRNR006276"/>
    </source>
</evidence>
<reference evidence="4 5" key="1">
    <citation type="journal article" date="2015" name="Genome Announc.">
        <title>Complete Genome Sequence of Cupriavidus basilensis 4G11, Isolated from the Oak Ridge Field Research Center Site.</title>
        <authorList>
            <person name="Ray J."/>
            <person name="Waters R.J."/>
            <person name="Skerker J.M."/>
            <person name="Kuehl J.V."/>
            <person name="Price M.N."/>
            <person name="Huang J."/>
            <person name="Chakraborty R."/>
            <person name="Arkin A.P."/>
            <person name="Deutschbauer A."/>
        </authorList>
    </citation>
    <scope>NUCLEOTIDE SEQUENCE [LARGE SCALE GENOMIC DNA]</scope>
    <source>
        <strain evidence="4">4G11</strain>
    </source>
</reference>
<dbReference type="STRING" id="68895.RR42_m1924"/>
<dbReference type="InterPro" id="IPR006016">
    <property type="entry name" value="UspA"/>
</dbReference>
<dbReference type="CDD" id="cd00293">
    <property type="entry name" value="USP-like"/>
    <property type="match status" value="1"/>
</dbReference>
<protein>
    <recommendedName>
        <fullName evidence="2">Universal stress protein</fullName>
    </recommendedName>
</protein>
<organism evidence="4 5">
    <name type="scientific">Cupriavidus basilensis</name>
    <dbReference type="NCBI Taxonomy" id="68895"/>
    <lineage>
        <taxon>Bacteria</taxon>
        <taxon>Pseudomonadati</taxon>
        <taxon>Pseudomonadota</taxon>
        <taxon>Betaproteobacteria</taxon>
        <taxon>Burkholderiales</taxon>
        <taxon>Burkholderiaceae</taxon>
        <taxon>Cupriavidus</taxon>
    </lineage>
</organism>
<dbReference type="OrthoDB" id="8547832at2"/>
<dbReference type="PRINTS" id="PR01438">
    <property type="entry name" value="UNVRSLSTRESS"/>
</dbReference>